<dbReference type="SMART" id="SM00020">
    <property type="entry name" value="Tryp_SPc"/>
    <property type="match status" value="1"/>
</dbReference>
<dbReference type="STRING" id="9305.ENSSHAP00000000073"/>
<dbReference type="SUPFAM" id="SSF50494">
    <property type="entry name" value="Trypsin-like serine proteases"/>
    <property type="match status" value="1"/>
</dbReference>
<evidence type="ECO:0000256" key="2">
    <source>
        <dbReference type="ARBA" id="ARBA00022729"/>
    </source>
</evidence>
<dbReference type="PANTHER" id="PTHR24256">
    <property type="entry name" value="TRYPTASE-RELATED"/>
    <property type="match status" value="1"/>
</dbReference>
<dbReference type="PRINTS" id="PR00722">
    <property type="entry name" value="CHYMOTRYPSIN"/>
</dbReference>
<dbReference type="RefSeq" id="XP_012398707.1">
    <property type="nucleotide sequence ID" value="XM_012543253.3"/>
</dbReference>
<evidence type="ECO:0000256" key="3">
    <source>
        <dbReference type="ARBA" id="ARBA00022801"/>
    </source>
</evidence>
<feature type="chain" id="PRO_5003457636" description="Peptidase S1 domain-containing protein" evidence="6">
    <location>
        <begin position="19"/>
        <end position="278"/>
    </location>
</feature>
<evidence type="ECO:0000256" key="6">
    <source>
        <dbReference type="SAM" id="SignalP"/>
    </source>
</evidence>
<reference evidence="8" key="2">
    <citation type="submission" date="2025-08" db="UniProtKB">
        <authorList>
            <consortium name="Ensembl"/>
        </authorList>
    </citation>
    <scope>IDENTIFICATION</scope>
</reference>
<dbReference type="Ensembl" id="ENSSHAT00000000075.2">
    <property type="protein sequence ID" value="ENSSHAP00000000073.1"/>
    <property type="gene ID" value="ENSSHAG00000000067.2"/>
</dbReference>
<comment type="similarity">
    <text evidence="5">Belongs to the peptidase S1 family. CLIP subfamily.</text>
</comment>
<dbReference type="InterPro" id="IPR009003">
    <property type="entry name" value="Peptidase_S1_PA"/>
</dbReference>
<dbReference type="KEGG" id="shr:100920182"/>
<dbReference type="Pfam" id="PF00089">
    <property type="entry name" value="Trypsin"/>
    <property type="match status" value="1"/>
</dbReference>
<dbReference type="GeneID" id="100920182"/>
<evidence type="ECO:0000256" key="1">
    <source>
        <dbReference type="ARBA" id="ARBA00022670"/>
    </source>
</evidence>
<dbReference type="GO" id="GO:0006508">
    <property type="term" value="P:proteolysis"/>
    <property type="evidence" value="ECO:0007669"/>
    <property type="project" value="UniProtKB-KW"/>
</dbReference>
<reference evidence="8" key="3">
    <citation type="submission" date="2025-09" db="UniProtKB">
        <authorList>
            <consortium name="Ensembl"/>
        </authorList>
    </citation>
    <scope>IDENTIFICATION</scope>
</reference>
<dbReference type="InterPro" id="IPR051487">
    <property type="entry name" value="Ser/Thr_Proteases_Immune/Dev"/>
</dbReference>
<evidence type="ECO:0000313" key="8">
    <source>
        <dbReference type="Ensembl" id="ENSSHAP00000000073.1"/>
    </source>
</evidence>
<proteinExistence type="inferred from homology"/>
<dbReference type="GO" id="GO:0004252">
    <property type="term" value="F:serine-type endopeptidase activity"/>
    <property type="evidence" value="ECO:0007669"/>
    <property type="project" value="InterPro"/>
</dbReference>
<dbReference type="PROSITE" id="PS50240">
    <property type="entry name" value="TRYPSIN_DOM"/>
    <property type="match status" value="1"/>
</dbReference>
<reference evidence="8 9" key="1">
    <citation type="journal article" date="2011" name="Proc. Natl. Acad. Sci. U.S.A.">
        <title>Genetic diversity and population structure of the endangered marsupial Sarcophilus harrisii (Tasmanian devil).</title>
        <authorList>
            <person name="Miller W."/>
            <person name="Hayes V.M."/>
            <person name="Ratan A."/>
            <person name="Petersen D.C."/>
            <person name="Wittekindt N.E."/>
            <person name="Miller J."/>
            <person name="Walenz B."/>
            <person name="Knight J."/>
            <person name="Qi J."/>
            <person name="Zhao F."/>
            <person name="Wang Q."/>
            <person name="Bedoya-Reina O.C."/>
            <person name="Katiyar N."/>
            <person name="Tomsho L.P."/>
            <person name="Kasson L.M."/>
            <person name="Hardie R.A."/>
            <person name="Woodbridge P."/>
            <person name="Tindall E.A."/>
            <person name="Bertelsen M.F."/>
            <person name="Dixon D."/>
            <person name="Pyecroft S."/>
            <person name="Helgen K.M."/>
            <person name="Lesk A.M."/>
            <person name="Pringle T.H."/>
            <person name="Patterson N."/>
            <person name="Zhang Y."/>
            <person name="Kreiss A."/>
            <person name="Woods G.M."/>
            <person name="Jones M.E."/>
            <person name="Schuster S.C."/>
        </authorList>
    </citation>
    <scope>NUCLEOTIDE SEQUENCE [LARGE SCALE GENOMIC DNA]</scope>
</reference>
<feature type="domain" description="Peptidase S1" evidence="7">
    <location>
        <begin position="40"/>
        <end position="278"/>
    </location>
</feature>
<dbReference type="GeneTree" id="ENSGT00940000162207"/>
<dbReference type="OrthoDB" id="10002959at2759"/>
<gene>
    <name evidence="8" type="primary">LOC100920182</name>
</gene>
<dbReference type="AlphaFoldDB" id="G3VA69"/>
<dbReference type="Gene3D" id="2.40.10.10">
    <property type="entry name" value="Trypsin-like serine proteases"/>
    <property type="match status" value="2"/>
</dbReference>
<evidence type="ECO:0000313" key="9">
    <source>
        <dbReference type="Proteomes" id="UP000007648"/>
    </source>
</evidence>
<evidence type="ECO:0000256" key="4">
    <source>
        <dbReference type="ARBA" id="ARBA00023157"/>
    </source>
</evidence>
<sequence length="278" mass="31869">MELFWLFLTLPFLETSVSMPQGLQRLLPPTHLSWRARAQIIGGEEAPKKEWPWQVSLREQEDYEEEVFWKHFCSGSLIHPEWVLTAASCFSNVEPSSYRVQLREQHLYYEDNLMSLSKIVVHSNFTFENEGSDIALLKLTESVQFSNQVQPIKLPAASQNFSNTECWVTGWEILSPPFSLKQVQVPIFDNHDCDRLYHKVSTTAESTRIIPEDMICAGKKGHDICEGDIGSPLVCKVEDSWLQAGVASWVENCGESSNRPGVYTNILKYLDWIQKNIQ</sequence>
<dbReference type="FunFam" id="2.40.10.10:FF:000024">
    <property type="entry name" value="Serine protease 53"/>
    <property type="match status" value="1"/>
</dbReference>
<dbReference type="Proteomes" id="UP000007648">
    <property type="component" value="Unassembled WGS sequence"/>
</dbReference>
<dbReference type="InterPro" id="IPR043504">
    <property type="entry name" value="Peptidase_S1_PA_chymotrypsin"/>
</dbReference>
<dbReference type="InParanoid" id="G3VA69"/>
<dbReference type="CDD" id="cd00190">
    <property type="entry name" value="Tryp_SPc"/>
    <property type="match status" value="1"/>
</dbReference>
<name>G3VA69_SARHA</name>
<dbReference type="HOGENOM" id="CLU_006842_0_4_1"/>
<keyword evidence="9" id="KW-1185">Reference proteome</keyword>
<organism evidence="8 9">
    <name type="scientific">Sarcophilus harrisii</name>
    <name type="common">Tasmanian devil</name>
    <name type="synonym">Sarcophilus laniarius</name>
    <dbReference type="NCBI Taxonomy" id="9305"/>
    <lineage>
        <taxon>Eukaryota</taxon>
        <taxon>Metazoa</taxon>
        <taxon>Chordata</taxon>
        <taxon>Craniata</taxon>
        <taxon>Vertebrata</taxon>
        <taxon>Euteleostomi</taxon>
        <taxon>Mammalia</taxon>
        <taxon>Metatheria</taxon>
        <taxon>Dasyuromorphia</taxon>
        <taxon>Dasyuridae</taxon>
        <taxon>Sarcophilus</taxon>
    </lineage>
</organism>
<accession>G3VA69</accession>
<keyword evidence="4" id="KW-1015">Disulfide bond</keyword>
<keyword evidence="1" id="KW-0645">Protease</keyword>
<feature type="signal peptide" evidence="6">
    <location>
        <begin position="1"/>
        <end position="18"/>
    </location>
</feature>
<keyword evidence="3" id="KW-0378">Hydrolase</keyword>
<evidence type="ECO:0000256" key="5">
    <source>
        <dbReference type="ARBA" id="ARBA00024195"/>
    </source>
</evidence>
<keyword evidence="2 6" id="KW-0732">Signal</keyword>
<dbReference type="InterPro" id="IPR001254">
    <property type="entry name" value="Trypsin_dom"/>
</dbReference>
<protein>
    <recommendedName>
        <fullName evidence="7">Peptidase S1 domain-containing protein</fullName>
    </recommendedName>
</protein>
<dbReference type="eggNOG" id="KOG3627">
    <property type="taxonomic scope" value="Eukaryota"/>
</dbReference>
<dbReference type="InterPro" id="IPR001314">
    <property type="entry name" value="Peptidase_S1A"/>
</dbReference>
<evidence type="ECO:0000259" key="7">
    <source>
        <dbReference type="PROSITE" id="PS50240"/>
    </source>
</evidence>
<dbReference type="OMA" id="NQLCDAE"/>